<feature type="domain" description="Pyrroloquinoline quinone-dependent pyranose dehydrogenase beta-propeller" evidence="2">
    <location>
        <begin position="328"/>
        <end position="428"/>
    </location>
</feature>
<evidence type="ECO:0000313" key="4">
    <source>
        <dbReference type="Proteomes" id="UP001596958"/>
    </source>
</evidence>
<evidence type="ECO:0000259" key="2">
    <source>
        <dbReference type="Pfam" id="PF22807"/>
    </source>
</evidence>
<keyword evidence="4" id="KW-1185">Reference proteome</keyword>
<reference evidence="4" key="1">
    <citation type="journal article" date="2019" name="Int. J. Syst. Evol. Microbiol.">
        <title>The Global Catalogue of Microorganisms (GCM) 10K type strain sequencing project: providing services to taxonomists for standard genome sequencing and annotation.</title>
        <authorList>
            <consortium name="The Broad Institute Genomics Platform"/>
            <consortium name="The Broad Institute Genome Sequencing Center for Infectious Disease"/>
            <person name="Wu L."/>
            <person name="Ma J."/>
        </authorList>
    </citation>
    <scope>NUCLEOTIDE SEQUENCE [LARGE SCALE GENOMIC DNA]</scope>
    <source>
        <strain evidence="4">CCUG 63418</strain>
    </source>
</reference>
<name>A0ABW2Z1U2_9SPHI</name>
<organism evidence="3 4">
    <name type="scientific">Mucilaginibacter calamicampi</name>
    <dbReference type="NCBI Taxonomy" id="1302352"/>
    <lineage>
        <taxon>Bacteria</taxon>
        <taxon>Pseudomonadati</taxon>
        <taxon>Bacteroidota</taxon>
        <taxon>Sphingobacteriia</taxon>
        <taxon>Sphingobacteriales</taxon>
        <taxon>Sphingobacteriaceae</taxon>
        <taxon>Mucilaginibacter</taxon>
    </lineage>
</organism>
<dbReference type="EMBL" id="JBHTHU010000020">
    <property type="protein sequence ID" value="MFD0751458.1"/>
    <property type="molecule type" value="Genomic_DNA"/>
</dbReference>
<keyword evidence="1" id="KW-0732">Signal</keyword>
<feature type="signal peptide" evidence="1">
    <location>
        <begin position="1"/>
        <end position="16"/>
    </location>
</feature>
<dbReference type="InterPro" id="IPR011042">
    <property type="entry name" value="6-blade_b-propeller_TolB-like"/>
</dbReference>
<dbReference type="PROSITE" id="PS51257">
    <property type="entry name" value="PROKAR_LIPOPROTEIN"/>
    <property type="match status" value="1"/>
</dbReference>
<accession>A0ABW2Z1U2</accession>
<dbReference type="Gene3D" id="2.120.10.30">
    <property type="entry name" value="TolB, C-terminal domain"/>
    <property type="match status" value="1"/>
</dbReference>
<evidence type="ECO:0000256" key="1">
    <source>
        <dbReference type="SAM" id="SignalP"/>
    </source>
</evidence>
<dbReference type="Proteomes" id="UP001596958">
    <property type="component" value="Unassembled WGS sequence"/>
</dbReference>
<dbReference type="Pfam" id="PF22807">
    <property type="entry name" value="TrAA12"/>
    <property type="match status" value="2"/>
</dbReference>
<dbReference type="PANTHER" id="PTHR19328:SF55">
    <property type="entry name" value="BLR6566 PROTEIN"/>
    <property type="match status" value="1"/>
</dbReference>
<dbReference type="RefSeq" id="WP_377101667.1">
    <property type="nucleotide sequence ID" value="NZ_JBHTHU010000020.1"/>
</dbReference>
<protein>
    <submittedName>
        <fullName evidence="3">PQQ-dependent sugar dehydrogenase</fullName>
    </submittedName>
</protein>
<dbReference type="InterPro" id="IPR011041">
    <property type="entry name" value="Quinoprot_gluc/sorb_DH_b-prop"/>
</dbReference>
<sequence length="438" mass="46464">MKSNILILCAVFAASAASCQSKKPDANKALTVTTRSGQKVNLPAPYQTKSTTLYSKVVGWAKNQTPVAPAGFKVERFAGALNNPRNIYVAPNGDVLVAEANTEVSGIKKVGAALNGAAGSQKLSESGNKVILFRDVNGDGNADTRTVFLTGLNQPFGMLILKDWFYVANTDGLWRYPYKTGDTKITAPGKMITQLPAGGYNNHWTRNLLANADGSKIYISVGSGSNIAEHGLANEVNRAAILEINPDGTGKHVYAGGLRNPVGIALQPGTATLWAAVNERDKLGDELVPDYLTSVKPGGFYGWPLAYFGPNADPSYKGPVDKALIARTIVPDVALGAHTASLGLAFYNGKKFPARYNGGAFIGQHGSWNRSQLSGYKVVFVPFTNGKPGIPEDFLTGFIVKSGQKEVHGRPVGVAVAKDGTLLVADDVGNCLWRVLPD</sequence>
<feature type="domain" description="Pyrroloquinoline quinone-dependent pyranose dehydrogenase beta-propeller" evidence="2">
    <location>
        <begin position="67"/>
        <end position="284"/>
    </location>
</feature>
<proteinExistence type="predicted"/>
<comment type="caution">
    <text evidence="3">The sequence shown here is derived from an EMBL/GenBank/DDBJ whole genome shotgun (WGS) entry which is preliminary data.</text>
</comment>
<feature type="chain" id="PRO_5047422561" evidence="1">
    <location>
        <begin position="17"/>
        <end position="438"/>
    </location>
</feature>
<evidence type="ECO:0000313" key="3">
    <source>
        <dbReference type="EMBL" id="MFD0751458.1"/>
    </source>
</evidence>
<dbReference type="InterPro" id="IPR054539">
    <property type="entry name" value="Beta-prop_PDH"/>
</dbReference>
<dbReference type="SUPFAM" id="SSF50952">
    <property type="entry name" value="Soluble quinoprotein glucose dehydrogenase"/>
    <property type="match status" value="1"/>
</dbReference>
<gene>
    <name evidence="3" type="ORF">ACFQZS_15005</name>
</gene>
<dbReference type="PANTHER" id="PTHR19328">
    <property type="entry name" value="HEDGEHOG-INTERACTING PROTEIN"/>
    <property type="match status" value="1"/>
</dbReference>